<evidence type="ECO:0000313" key="3">
    <source>
        <dbReference type="Proteomes" id="UP000604046"/>
    </source>
</evidence>
<dbReference type="CDD" id="cd02440">
    <property type="entry name" value="AdoMet_MTases"/>
    <property type="match status" value="1"/>
</dbReference>
<dbReference type="PANTHER" id="PTHR33050:SF7">
    <property type="entry name" value="RIBONUCLEASE H"/>
    <property type="match status" value="1"/>
</dbReference>
<feature type="compositionally biased region" description="Acidic residues" evidence="1">
    <location>
        <begin position="259"/>
        <end position="272"/>
    </location>
</feature>
<dbReference type="GO" id="GO:0003677">
    <property type="term" value="F:DNA binding"/>
    <property type="evidence" value="ECO:0007669"/>
    <property type="project" value="InterPro"/>
</dbReference>
<evidence type="ECO:0000256" key="1">
    <source>
        <dbReference type="SAM" id="MobiDB-lite"/>
    </source>
</evidence>
<feature type="compositionally biased region" description="Basic residues" evidence="1">
    <location>
        <begin position="661"/>
        <end position="672"/>
    </location>
</feature>
<feature type="region of interest" description="Disordered" evidence="1">
    <location>
        <begin position="2516"/>
        <end position="2542"/>
    </location>
</feature>
<dbReference type="InterPro" id="IPR029063">
    <property type="entry name" value="SAM-dependent_MTases_sf"/>
</dbReference>
<dbReference type="SUPFAM" id="SSF53335">
    <property type="entry name" value="S-adenosyl-L-methionine-dependent methyltransferases"/>
    <property type="match status" value="1"/>
</dbReference>
<protein>
    <submittedName>
        <fullName evidence="2">Uncharacterized protein</fullName>
    </submittedName>
</protein>
<feature type="compositionally biased region" description="Pro residues" evidence="1">
    <location>
        <begin position="2408"/>
        <end position="2420"/>
    </location>
</feature>
<dbReference type="EMBL" id="CAJNDS010000408">
    <property type="protein sequence ID" value="CAE7203343.1"/>
    <property type="molecule type" value="Genomic_DNA"/>
</dbReference>
<feature type="region of interest" description="Disordered" evidence="1">
    <location>
        <begin position="2408"/>
        <end position="2451"/>
    </location>
</feature>
<evidence type="ECO:0000313" key="2">
    <source>
        <dbReference type="EMBL" id="CAE7203343.1"/>
    </source>
</evidence>
<feature type="compositionally biased region" description="Basic residues" evidence="1">
    <location>
        <begin position="2428"/>
        <end position="2442"/>
    </location>
</feature>
<comment type="caution">
    <text evidence="2">The sequence shown here is derived from an EMBL/GenBank/DDBJ whole genome shotgun (WGS) entry which is preliminary data.</text>
</comment>
<name>A0A812JHN7_9DINO</name>
<dbReference type="InterPro" id="IPR011010">
    <property type="entry name" value="DNA_brk_join_enz"/>
</dbReference>
<sequence length="3752" mass="412498">VHKKVPLTVAEVVFLETLAASSACVDAIIAGFVCFALHCRLRWSDAMHSEEEPVLDAPEGRGFVETSLYSYKTVAAMKFRLLPVVAVLPGMSKLDWAGNWLRNRRDHNLVASRNCPLQPAPVSTGGWSALPFEPMHGAMWLREKLAGMHVPVSRLSDIATHSLKATVLSWLSRAACPQDLQRRAGYHMSTFEKSALEYERDGQSAVLHFIEGVYECIIHAMFSPDASRSGRWSGCRSVEEGMKILAGAVDEVFPRATEGDGDASDLEDESEPDAQGAEADSEDEQMMAEVAVHQVAKAAPMAMPECIAFRHWMSGVVHLSPVVTSDDDGEACVFKCGRRHALFVQLGKARVLVRQRCTRIGIPGAVVKKLATHGWNTYATFGFCIQNHADDKSFESQVIGPVLGTDPAMVTHAAKLRRLFMESYTVSAGEIKRQAEASEQDAPRKLPPQEMAARIELLAAKIAPLKIQDRLEPSQNLVSLACQMLDEGRVKYISWAQCTTRSQEINAVKEINSLKIWQPAKDGVIKETRVEPGMTAAVATELEVHQALRRRGIAYAVAQVMSFARHEELIALLFDELQREAKTGFHPVSLAQLAQADREIHVRLGEATRAGLVNGPGGELPLDVPLTRVLQSPAVMWLLMPRLKQGSAPATEDPEAAETPKKKKTRKNKKKDPKKEADVETPPAKKRRVPMPKALIGGTPEDPEGNSLCFGFSLKTCKVHGPKCDKGDPWASVHRQVKGPKFVQRVLAAKSPVLLRHEAVHKPCSLHGVGHSPTDCDAAQHPAERLAATISNPDNNDILRLLKLLPSEKPARGVAQPNSHSFSTGAFSKDGRVGVRNFLKEFPVTSRLLTAFVRRHAPGHCFGAVALFTNLEADFHKDVNNDASCHNWICPLSHWEAGGDVWVEDEQGSSWQNARGVWRRGRLLPVRQRPVLLPSRDLHKVLSWKGNRVVLVAFMPRGLSGLEPEHQRLMSSAGFVLPGTRHTLPPFVRAGGALKDALVSPGARSPTAAQDAKPPYVLEIFCGTAGVAAAMQARGCDVLGIDKDLRPVRLDLCDAEQRRLVWQEIERADAVWLAPPCGTSSRARGIRLPSGGPQPKALRSEEFPQGFPSLRGVNKARVTAANTLYAFCAEVFEHCRQNHKVAVIENPERSFMWLTVWMQRVLSLGRWHVLHACMYGSRRLKRTALLATHDLPSMRSQCDGTHAHIAWGRCKQGAGWAFATAAEVSYPRPMCSAAANDLCAILRAKGSLLDGSYASRTALAHVASQRQPRRDGPQVGPAEFLSTVTVQVPAEDEVPDCIPARGCLVPGLGGVPAGSKLLASRRCEEGGKVVREVVFGIYRTPDAFVNEALKCTHPFDRPGALDMDNVQAMANIFQHGIEGTKAFRERMLDHYRNRARELQPMEDAAKGQMHPDVKAIMGSKRLLLLQELMSDAGVQDRELVADMASGFRLTGELRPSGLFPRQLKPAALTQDDLKATSRWSKHLVEASCRRAARDKEVASKIWDETLEQKEKQWVRDSVESKRIYESSLSGDWPPVPVFQAPAFQALSIRTTTGGDRQRPSSVLFTGVVRSRGMFPPVPSLVPVITPVTPTVAAVTKIAISRVRLDDSWGAHLERRLSAAIQKWVALVVEDPLSFDVGRRCAAFVGNDEAISQGLLHTFSGKSAGTLRSRAGPLIRFVAWAKARQRKPLPFSEALLYDFLLESESTCAPSFGKALMSALAFCKFVLGVENVSDVLSSGRFGGLARSMFLNKRKRRQKPPLTVDMVKALERLVISEREGDIDRLCAGFFLVCVFLRARYSDAQGLKNLAIDEPEGFAGRLTGYFQGEASRTKTSFSLERKTALLPMVGPLFGLTAVPWFKTWLGLREDMGIPEGEDFPLLPSRGLEGGWAPVPPSATVAAAWLRGILISRGFPEARKLGTHSCKCTCLSWLSKHGVDPLHRRVLGYHKAPQDEMMHVYGRDNVSPALRSLEAVIQDIRQGLFLPDVTRSGYFPTQPQREPGPEFVEEPSESEVSLDEEDNVQDLRAEEAAADQVVPPWAELVVQDPDALVYVRHITSRKLHRLADESGNRLKCGKACTRKFERGSRITRRMGRVFVTQPDRLGYALTGPFAMAITESKANFSSRATALGLAADVLKKFTDAGIDCMSKFAFISAFVPGNTDESPFTDAVAGVLGRAANVAELSVLRRLLHESYNLTVSELQVQVERTEDSAPRRLAAPDRADRLQRQQVRLTGLNIHGPTLPGHSVIDRCVQMYEDNSLSYLPLQSCPCRDDEVKFKKDRDDKMLAVDGTGHVSLRSQAVKVEADVSTDLLLKHALTRRGLALDQAGILSFSEHERWSEALFQARFRDPPDQYARVTLQQLIQADRQVFVEAADRTRQGIQVVASGRPVDRIWSDAMSCNNVTHLLQPLPLPPPAPLHPRPGPYDDRRGLKGRGRGKGKGKGKGNVRMPAELSDGVPVTTRGLPICFDHNLGRCQRTVTSGKCDRGLHICCIKGSEAQVHVTDDKDVAQLGEELVLSSSDDEIPEGESSPKHVPCSASVPPQPLSSNPEAFASQLLKKPWLEASDVLQLFEMLPMAAPQRGTEGKAFATGAFARVKVGLRTNVAVFPQASRVFASFVRQSAPGHKFTSVVVFEGVRTKPHRDQQNSCVPNLVVPLSSFEKGEIWVATDSGTVSRQVNGQQQKGVLLPVGAGPVLFDARRALHLTEPWEGRRVVLVAFSIGAFSRLSAEASARLSALQFNLPGQPDAVAFQERPQLPVRLPWPPRLPILASVPSVPDIPKPTAGEPLFLELCAGTAMLSRCFHEVGVPVMPIDHQHNRHLPLAKVCNLSLTEDSTWDFLRHLIDTCDILFVHAAPPCGTCSMARHIRRKGVSAGPLRSEQFPMGLPSLNGVDRAKVEAANQIYTKLGLFLQDLGRRAIPWSVENPESSMLWQLPCFQPLVKDNHVFSFDMCCYGGSRLTHRSLLTSCFGLRHFRQRCSGGHEHLPWTPKVAPGGKVHFPTADEAAYPRPFCVQFVALVFRHLGRPLPAAPAPQVSAQASASSARQPRGRRIPPVMPEFKRVLVYQVAALPQVDHKRRLLQPLRDAPAGSKLISSTSLLSEVGLSSASETTVQADALVVDSSSSESGDTVSPVGPDDQASACFEVSLGVYASPEEFVEECLNVEHPFDQLHAAPDVLKQCLFDMLTKGPAWVVDRRAKLLKKWTQWARDLEAEEAGLRKSLVKSSSVDRNARELWEKTMQEVESGMLEGPLSSQQLDDRHPSGWLPTRRFGVEQTSAAGRKLRPVDDFTENKVNLAFGSMDKLDLNALDQLICTCRIWARAMCGGHDCELVLSSGLVLKGRVHPGWKKAGHQPLLTTLDLRAAYKQFAVSADSRAWAVIALLNPDTLVPGLFESKALPFGSAASVLHFNRLSRLLWRLGVELLIPWGNFFDDFPAMSPSAISDNTMSTMTALCSLLGFAFADDKLSPFQPAATMLGVEVDCSRCDEGLVLVRNKPGRAEELVVSLEEFLREGVISRKRYLSLMGRLHYTDSYILGKSGRLIMADIRSWAKGHCSDELVLDDAARESLRLFIARLRACEPRQVPCGVASHVVHVFTDGASEGEVHSIGGVLVVQGRLHSCFGSLVPDHLISKWTSTMRHIIGPVESYAVAVARRVWHQFIASQRALFFIDNVQAQDSYIKGTSANPHVREILLSFEESEKLSPSWTWFARVASPSNVADEPSRAAFEFLHKAQCRRVTPSCPISGFDLVDLGALGKI</sequence>
<feature type="non-terminal residue" evidence="2">
    <location>
        <position position="1"/>
    </location>
</feature>
<feature type="region of interest" description="Disordered" evidence="1">
    <location>
        <begin position="1987"/>
        <end position="2009"/>
    </location>
</feature>
<gene>
    <name evidence="2" type="ORF">SNAT2548_LOCUS6212</name>
</gene>
<feature type="region of interest" description="Disordered" evidence="1">
    <location>
        <begin position="256"/>
        <end position="283"/>
    </location>
</feature>
<feature type="region of interest" description="Disordered" evidence="1">
    <location>
        <begin position="3026"/>
        <end position="3048"/>
    </location>
</feature>
<reference evidence="2" key="1">
    <citation type="submission" date="2021-02" db="EMBL/GenBank/DDBJ databases">
        <authorList>
            <person name="Dougan E. K."/>
            <person name="Rhodes N."/>
            <person name="Thang M."/>
            <person name="Chan C."/>
        </authorList>
    </citation>
    <scope>NUCLEOTIDE SEQUENCE</scope>
</reference>
<dbReference type="OrthoDB" id="125159at2759"/>
<dbReference type="InterPro" id="IPR043502">
    <property type="entry name" value="DNA/RNA_pol_sf"/>
</dbReference>
<dbReference type="SUPFAM" id="SSF56672">
    <property type="entry name" value="DNA/RNA polymerases"/>
    <property type="match status" value="1"/>
</dbReference>
<feature type="compositionally biased region" description="Low complexity" evidence="1">
    <location>
        <begin position="3028"/>
        <end position="3042"/>
    </location>
</feature>
<dbReference type="SUPFAM" id="SSF56349">
    <property type="entry name" value="DNA breaking-rejoining enzymes"/>
    <property type="match status" value="1"/>
</dbReference>
<dbReference type="PANTHER" id="PTHR33050">
    <property type="entry name" value="REVERSE TRANSCRIPTASE DOMAIN-CONTAINING PROTEIN"/>
    <property type="match status" value="1"/>
</dbReference>
<dbReference type="Proteomes" id="UP000604046">
    <property type="component" value="Unassembled WGS sequence"/>
</dbReference>
<organism evidence="2 3">
    <name type="scientific">Symbiodinium natans</name>
    <dbReference type="NCBI Taxonomy" id="878477"/>
    <lineage>
        <taxon>Eukaryota</taxon>
        <taxon>Sar</taxon>
        <taxon>Alveolata</taxon>
        <taxon>Dinophyceae</taxon>
        <taxon>Suessiales</taxon>
        <taxon>Symbiodiniaceae</taxon>
        <taxon>Symbiodinium</taxon>
    </lineage>
</organism>
<proteinExistence type="predicted"/>
<feature type="region of interest" description="Disordered" evidence="1">
    <location>
        <begin position="645"/>
        <end position="700"/>
    </location>
</feature>
<dbReference type="InterPro" id="IPR052055">
    <property type="entry name" value="Hepadnavirus_pol/RT"/>
</dbReference>
<keyword evidence="3" id="KW-1185">Reference proteome</keyword>
<accession>A0A812JHN7</accession>